<proteinExistence type="predicted"/>
<reference evidence="1" key="1">
    <citation type="submission" date="2018-02" db="EMBL/GenBank/DDBJ databases">
        <title>Rhizophora mucronata_Transcriptome.</title>
        <authorList>
            <person name="Meera S.P."/>
            <person name="Sreeshan A."/>
            <person name="Augustine A."/>
        </authorList>
    </citation>
    <scope>NUCLEOTIDE SEQUENCE</scope>
    <source>
        <tissue evidence="1">Leaf</tissue>
    </source>
</reference>
<organism evidence="1">
    <name type="scientific">Rhizophora mucronata</name>
    <name type="common">Asiatic mangrove</name>
    <dbReference type="NCBI Taxonomy" id="61149"/>
    <lineage>
        <taxon>Eukaryota</taxon>
        <taxon>Viridiplantae</taxon>
        <taxon>Streptophyta</taxon>
        <taxon>Embryophyta</taxon>
        <taxon>Tracheophyta</taxon>
        <taxon>Spermatophyta</taxon>
        <taxon>Magnoliopsida</taxon>
        <taxon>eudicotyledons</taxon>
        <taxon>Gunneridae</taxon>
        <taxon>Pentapetalae</taxon>
        <taxon>rosids</taxon>
        <taxon>fabids</taxon>
        <taxon>Malpighiales</taxon>
        <taxon>Rhizophoraceae</taxon>
        <taxon>Rhizophora</taxon>
    </lineage>
</organism>
<dbReference type="AlphaFoldDB" id="A0A2P2J2D3"/>
<dbReference type="EMBL" id="GGEC01007156">
    <property type="protein sequence ID" value="MBW87639.1"/>
    <property type="molecule type" value="Transcribed_RNA"/>
</dbReference>
<evidence type="ECO:0000313" key="1">
    <source>
        <dbReference type="EMBL" id="MBW87639.1"/>
    </source>
</evidence>
<protein>
    <submittedName>
        <fullName evidence="1">Uncharacterized protein</fullName>
    </submittedName>
</protein>
<name>A0A2P2J2D3_RHIMU</name>
<accession>A0A2P2J2D3</accession>
<sequence length="30" mass="3500">MLQLKFVTTKLQWSNISVTPRSALLERPEI</sequence>